<protein>
    <submittedName>
        <fullName evidence="1">Uncharacterized protein</fullName>
    </submittedName>
</protein>
<evidence type="ECO:0000313" key="2">
    <source>
        <dbReference type="Proteomes" id="UP000634136"/>
    </source>
</evidence>
<proteinExistence type="predicted"/>
<sequence>MVCASGRKGCVKLNVDAAFDSSMLLFLLEIMTHEGILLTGRCCKNNSLAVKEAIYALPALGIRLTSYTSCIYTDSNPLFAYSYIFCAWDKRWSCCTSGEESNPNPNSMQALSSSTSSSVTLLLRRFFQFPFRRSHASSRSASGDHDFCLYSGAWASDMGGKVKDPEHSPCGVGLCGGRGTSHAGLENAMAYGLF</sequence>
<gene>
    <name evidence="1" type="ORF">G2W53_019895</name>
</gene>
<dbReference type="AlphaFoldDB" id="A0A834TYP1"/>
<reference evidence="1" key="1">
    <citation type="submission" date="2020-09" db="EMBL/GenBank/DDBJ databases">
        <title>Genome-Enabled Discovery of Anthraquinone Biosynthesis in Senna tora.</title>
        <authorList>
            <person name="Kang S.-H."/>
            <person name="Pandey R.P."/>
            <person name="Lee C.-M."/>
            <person name="Sim J.-S."/>
            <person name="Jeong J.-T."/>
            <person name="Choi B.-S."/>
            <person name="Jung M."/>
            <person name="Ginzburg D."/>
            <person name="Zhao K."/>
            <person name="Won S.Y."/>
            <person name="Oh T.-J."/>
            <person name="Yu Y."/>
            <person name="Kim N.-H."/>
            <person name="Lee O.R."/>
            <person name="Lee T.-H."/>
            <person name="Bashyal P."/>
            <person name="Kim T.-S."/>
            <person name="Lee W.-H."/>
            <person name="Kawkins C."/>
            <person name="Kim C.-K."/>
            <person name="Kim J.S."/>
            <person name="Ahn B.O."/>
            <person name="Rhee S.Y."/>
            <person name="Sohng J.K."/>
        </authorList>
    </citation>
    <scope>NUCLEOTIDE SEQUENCE</scope>
    <source>
        <tissue evidence="1">Leaf</tissue>
    </source>
</reference>
<dbReference type="Proteomes" id="UP000634136">
    <property type="component" value="Unassembled WGS sequence"/>
</dbReference>
<organism evidence="1 2">
    <name type="scientific">Senna tora</name>
    <dbReference type="NCBI Taxonomy" id="362788"/>
    <lineage>
        <taxon>Eukaryota</taxon>
        <taxon>Viridiplantae</taxon>
        <taxon>Streptophyta</taxon>
        <taxon>Embryophyta</taxon>
        <taxon>Tracheophyta</taxon>
        <taxon>Spermatophyta</taxon>
        <taxon>Magnoliopsida</taxon>
        <taxon>eudicotyledons</taxon>
        <taxon>Gunneridae</taxon>
        <taxon>Pentapetalae</taxon>
        <taxon>rosids</taxon>
        <taxon>fabids</taxon>
        <taxon>Fabales</taxon>
        <taxon>Fabaceae</taxon>
        <taxon>Caesalpinioideae</taxon>
        <taxon>Cassia clade</taxon>
        <taxon>Senna</taxon>
    </lineage>
</organism>
<dbReference type="EMBL" id="JAAIUW010000006">
    <property type="protein sequence ID" value="KAF7828731.1"/>
    <property type="molecule type" value="Genomic_DNA"/>
</dbReference>
<comment type="caution">
    <text evidence="1">The sequence shown here is derived from an EMBL/GenBank/DDBJ whole genome shotgun (WGS) entry which is preliminary data.</text>
</comment>
<accession>A0A834TYP1</accession>
<keyword evidence="2" id="KW-1185">Reference proteome</keyword>
<evidence type="ECO:0000313" key="1">
    <source>
        <dbReference type="EMBL" id="KAF7828731.1"/>
    </source>
</evidence>
<name>A0A834TYP1_9FABA</name>